<dbReference type="AlphaFoldDB" id="A0AAP3V0V7"/>
<evidence type="ECO:0000256" key="1">
    <source>
        <dbReference type="ARBA" id="ARBA00010838"/>
    </source>
</evidence>
<proteinExistence type="inferred from homology"/>
<dbReference type="RefSeq" id="WP_327788110.1">
    <property type="nucleotide sequence ID" value="NZ_JARGEQ010000040.1"/>
</dbReference>
<keyword evidence="2" id="KW-0378">Hydrolase</keyword>
<dbReference type="EMBL" id="JARGEQ010000040">
    <property type="protein sequence ID" value="MDF1585694.1"/>
    <property type="molecule type" value="Genomic_DNA"/>
</dbReference>
<dbReference type="Gene3D" id="3.20.20.80">
    <property type="entry name" value="Glycosidases"/>
    <property type="match status" value="1"/>
</dbReference>
<dbReference type="PANTHER" id="PTHR10353:SF209">
    <property type="entry name" value="GALACTOLIPID GALACTOSYLTRANSFERASE SFR2, CHLOROPLASTIC"/>
    <property type="match status" value="1"/>
</dbReference>
<name>A0AAP3V0V7_9PROT</name>
<comment type="similarity">
    <text evidence="1 4">Belongs to the glycosyl hydrolase 1 family.</text>
</comment>
<dbReference type="GO" id="GO:0008422">
    <property type="term" value="F:beta-glucosidase activity"/>
    <property type="evidence" value="ECO:0007669"/>
    <property type="project" value="TreeGrafter"/>
</dbReference>
<evidence type="ECO:0000256" key="2">
    <source>
        <dbReference type="ARBA" id="ARBA00022801"/>
    </source>
</evidence>
<dbReference type="GO" id="GO:0005975">
    <property type="term" value="P:carbohydrate metabolic process"/>
    <property type="evidence" value="ECO:0007669"/>
    <property type="project" value="InterPro"/>
</dbReference>
<sequence>MTVYRFPRGFLWGAATAAHQVEGGNRLNDWWPAEEEGRLPHRSGEACRFWDLYERDLDLARRFGHNAHRLSLEWSRIEPEPGRFDEAALDHYAVIVDAMAARGIEPVVTLHHFTSPLWFARRGGWLDRRNLAAFEAYAGKVAERLAGRVRWWITVNEPTVLAKHGFVTGDWPPFRRGRWDLALRTIRAMGRGHVLARAALRAARPDAMVSFAHSAPWIEPCNPRAGPTGWPPWPATSSSTVCPSACWAARPGMCSTMWRSTTTRAWWCAGRGADGRPCSAGTVSTTITGPGAASP</sequence>
<evidence type="ECO:0000313" key="6">
    <source>
        <dbReference type="Proteomes" id="UP001301140"/>
    </source>
</evidence>
<accession>A0AAP3V0V7</accession>
<dbReference type="InterPro" id="IPR033132">
    <property type="entry name" value="GH_1_N_CS"/>
</dbReference>
<evidence type="ECO:0000256" key="3">
    <source>
        <dbReference type="ARBA" id="ARBA00023295"/>
    </source>
</evidence>
<dbReference type="InterPro" id="IPR001360">
    <property type="entry name" value="Glyco_hydro_1"/>
</dbReference>
<keyword evidence="6" id="KW-1185">Reference proteome</keyword>
<evidence type="ECO:0000313" key="5">
    <source>
        <dbReference type="EMBL" id="MDF1585694.1"/>
    </source>
</evidence>
<dbReference type="PANTHER" id="PTHR10353">
    <property type="entry name" value="GLYCOSYL HYDROLASE"/>
    <property type="match status" value="1"/>
</dbReference>
<dbReference type="Pfam" id="PF00232">
    <property type="entry name" value="Glyco_hydro_1"/>
    <property type="match status" value="1"/>
</dbReference>
<evidence type="ECO:0000256" key="4">
    <source>
        <dbReference type="RuleBase" id="RU003690"/>
    </source>
</evidence>
<dbReference type="Proteomes" id="UP001301140">
    <property type="component" value="Unassembled WGS sequence"/>
</dbReference>
<dbReference type="PROSITE" id="PS00653">
    <property type="entry name" value="GLYCOSYL_HYDROL_F1_2"/>
    <property type="match status" value="1"/>
</dbReference>
<comment type="caution">
    <text evidence="5">The sequence shown here is derived from an EMBL/GenBank/DDBJ whole genome shotgun (WGS) entry which is preliminary data.</text>
</comment>
<dbReference type="InterPro" id="IPR017853">
    <property type="entry name" value="GH"/>
</dbReference>
<organism evidence="5 6">
    <name type="scientific">Marinimicrococcus flavescens</name>
    <dbReference type="NCBI Taxonomy" id="3031815"/>
    <lineage>
        <taxon>Bacteria</taxon>
        <taxon>Pseudomonadati</taxon>
        <taxon>Pseudomonadota</taxon>
        <taxon>Alphaproteobacteria</taxon>
        <taxon>Geminicoccales</taxon>
        <taxon>Geminicoccaceae</taxon>
        <taxon>Marinimicrococcus</taxon>
    </lineage>
</organism>
<reference evidence="5 6" key="1">
    <citation type="submission" date="2023-03" db="EMBL/GenBank/DDBJ databases">
        <title>YIM 152171 draft genome.</title>
        <authorList>
            <person name="Yang Z."/>
        </authorList>
    </citation>
    <scope>NUCLEOTIDE SEQUENCE [LARGE SCALE GENOMIC DNA]</scope>
    <source>
        <strain evidence="5 6">YIM 152171</strain>
    </source>
</reference>
<keyword evidence="3" id="KW-0326">Glycosidase</keyword>
<gene>
    <name evidence="5" type="ORF">PZ740_04755</name>
</gene>
<dbReference type="SUPFAM" id="SSF51445">
    <property type="entry name" value="(Trans)glycosidases"/>
    <property type="match status" value="1"/>
</dbReference>
<protein>
    <submittedName>
        <fullName evidence="5">Family 1 glycosylhydrolase</fullName>
    </submittedName>
</protein>